<proteinExistence type="predicted"/>
<gene>
    <name evidence="1" type="ORF">ACFOY2_02955</name>
</gene>
<evidence type="ECO:0000313" key="2">
    <source>
        <dbReference type="Proteomes" id="UP001595851"/>
    </source>
</evidence>
<dbReference type="RefSeq" id="WP_379526321.1">
    <property type="nucleotide sequence ID" value="NZ_JBHSBI010000001.1"/>
</dbReference>
<evidence type="ECO:0008006" key="3">
    <source>
        <dbReference type="Google" id="ProtNLM"/>
    </source>
</evidence>
<dbReference type="Proteomes" id="UP001595851">
    <property type="component" value="Unassembled WGS sequence"/>
</dbReference>
<dbReference type="PANTHER" id="PTHR34613">
    <property type="entry name" value="SLL0800 PROTEIN"/>
    <property type="match status" value="1"/>
</dbReference>
<dbReference type="EMBL" id="JBHSBI010000001">
    <property type="protein sequence ID" value="MFC4006165.1"/>
    <property type="molecule type" value="Genomic_DNA"/>
</dbReference>
<dbReference type="PANTHER" id="PTHR34613:SF1">
    <property type="entry name" value="SLL6017 PROTEIN"/>
    <property type="match status" value="1"/>
</dbReference>
<protein>
    <recommendedName>
        <fullName evidence="3">Rpn family recombination-promoting nuclease/putative transposase</fullName>
    </recommendedName>
</protein>
<name>A0ABV8FZN4_9ACTN</name>
<organism evidence="1 2">
    <name type="scientific">Nonomuraea purpurea</name>
    <dbReference type="NCBI Taxonomy" id="1849276"/>
    <lineage>
        <taxon>Bacteria</taxon>
        <taxon>Bacillati</taxon>
        <taxon>Actinomycetota</taxon>
        <taxon>Actinomycetes</taxon>
        <taxon>Streptosporangiales</taxon>
        <taxon>Streptosporangiaceae</taxon>
        <taxon>Nonomuraea</taxon>
    </lineage>
</organism>
<sequence length="289" mass="31299">MFTDQPRLVVEILRDLMGVELPNTPLIQIEERTFNTRTSDDIESDLVFSLGPPQSPAHAVIVEIQQDKSKDPRQLARYAAALWLMLRCDVTVLVVCPDQATATHYAKPIDSGLTGYRLQAQVLGPADIPAITDPQEAAGDLGLAVMSVMVHGLDRKVIETFHAALQGVPAEEAAKYYELAYSASAPAARLLLEEIMASTTWLVHSPFAREHFGRGREEGRAEGAAAGAARMLLRMLAARGLDVPDDARSRIAACTDLAQLEAWGDRAATARTIEDLFDEPAGADTQGTP</sequence>
<keyword evidence="2" id="KW-1185">Reference proteome</keyword>
<evidence type="ECO:0000313" key="1">
    <source>
        <dbReference type="EMBL" id="MFC4006165.1"/>
    </source>
</evidence>
<accession>A0ABV8FZN4</accession>
<reference evidence="2" key="1">
    <citation type="journal article" date="2019" name="Int. J. Syst. Evol. Microbiol.">
        <title>The Global Catalogue of Microorganisms (GCM) 10K type strain sequencing project: providing services to taxonomists for standard genome sequencing and annotation.</title>
        <authorList>
            <consortium name="The Broad Institute Genomics Platform"/>
            <consortium name="The Broad Institute Genome Sequencing Center for Infectious Disease"/>
            <person name="Wu L."/>
            <person name="Ma J."/>
        </authorList>
    </citation>
    <scope>NUCLEOTIDE SEQUENCE [LARGE SCALE GENOMIC DNA]</scope>
    <source>
        <strain evidence="2">TBRC 1276</strain>
    </source>
</reference>
<comment type="caution">
    <text evidence="1">The sequence shown here is derived from an EMBL/GenBank/DDBJ whole genome shotgun (WGS) entry which is preliminary data.</text>
</comment>